<keyword evidence="4" id="KW-0812">Transmembrane</keyword>
<dbReference type="InterPro" id="IPR000620">
    <property type="entry name" value="EamA_dom"/>
</dbReference>
<protein>
    <submittedName>
        <fullName evidence="6">EamA family transporter</fullName>
    </submittedName>
</protein>
<evidence type="ECO:0000313" key="7">
    <source>
        <dbReference type="Proteomes" id="UP000662185"/>
    </source>
</evidence>
<feature type="domain" description="EamA" evidence="5">
    <location>
        <begin position="651"/>
        <end position="790"/>
    </location>
</feature>
<sequence length="805" mass="87672">MGRFEKRPENPRTRGDLSRAAENALWDIVEDLENLQQNVLRSLQDDVKRLEAEKTRLANDIQRLIEEKEKLQQARQITEQQVLIRQLAEVLAKHISSQLQSSLKSLATQSIEGESSDLVALRSAEINSTVATDISENVGQMLNNLDDTVTIAFSSMQQELNNYQSHLSQQLLRMYDQQQQGEEILAEFVNRLRGELDKTTEVNPRKMVTGGAPTVLQLTEPHKNGFSEKSSERILAQPISLLTQELPKSDNSSTEAVVTLPPPQENPPESISVLVPESSPTQSTPESPTQENPPEPISILVPDSSATQSTPESPTQEHRPEPISVIVPDSSPAKSTPESPTQEHRPEPISVIVPDSSPAKSTPESPTQEHRPEPISVIVPDSSPAKSTPESPTQEHPPEPISVIVPDSSPAKSTPESPTQERPPEPISVLVPDSSPAKSTAYPPSLAPKQELTPRRQRSRNSPNWSPVQVGFLLVVLSTVMSSLYNVVVKALFYQGSDLLGDFQTQQLISPTLGNIFLILMLRLLVVVPLMLLLAPILHPPVWQDLQNLFDSVGRNAAANKANTKQVLLLSVVSGGFLFLSQVLIYIAISQVTTGVAIALFFIYPMMTGLLAWFLFRERPSLLSAGAISSIFSGQLLILGSYSAATSNTSLGIISGIMSGIAFAIYVILTRLCAPKLHPVSFALINFATMLLLSLVCLLVPLPSNWSLAIRSSNLLEVILSAFMLGVLTLCGYLFNNFGIRKLGGPRSAIIGAVVPVLTVIFAGLMIQEKLDLLQILGVLLVTGGAVTVSFEKMRNQVKSSSAKN</sequence>
<accession>A0A926ZZ26</accession>
<dbReference type="RefSeq" id="WP_190556136.1">
    <property type="nucleotide sequence ID" value="NZ_JACJQU010000001.1"/>
</dbReference>
<feature type="compositionally biased region" description="Low complexity" evidence="3">
    <location>
        <begin position="276"/>
        <end position="290"/>
    </location>
</feature>
<evidence type="ECO:0000256" key="3">
    <source>
        <dbReference type="SAM" id="MobiDB-lite"/>
    </source>
</evidence>
<evidence type="ECO:0000256" key="2">
    <source>
        <dbReference type="SAM" id="Coils"/>
    </source>
</evidence>
<reference evidence="7" key="1">
    <citation type="journal article" date="2020" name="ISME J.">
        <title>Comparative genomics reveals insights into cyanobacterial evolution and habitat adaptation.</title>
        <authorList>
            <person name="Chen M.Y."/>
            <person name="Teng W.K."/>
            <person name="Zhao L."/>
            <person name="Hu C.X."/>
            <person name="Zhou Y.K."/>
            <person name="Han B.P."/>
            <person name="Song L.R."/>
            <person name="Shu W.S."/>
        </authorList>
    </citation>
    <scope>NUCLEOTIDE SEQUENCE [LARGE SCALE GENOMIC DNA]</scope>
    <source>
        <strain evidence="7">FACHB-251</strain>
    </source>
</reference>
<dbReference type="AlphaFoldDB" id="A0A926ZZ26"/>
<feature type="transmembrane region" description="Helical" evidence="4">
    <location>
        <begin position="651"/>
        <end position="669"/>
    </location>
</feature>
<keyword evidence="4" id="KW-0472">Membrane</keyword>
<feature type="coiled-coil region" evidence="2">
    <location>
        <begin position="18"/>
        <end position="81"/>
    </location>
</feature>
<feature type="transmembrane region" description="Helical" evidence="4">
    <location>
        <begin position="773"/>
        <end position="791"/>
    </location>
</feature>
<feature type="transmembrane region" description="Helical" evidence="4">
    <location>
        <begin position="623"/>
        <end position="645"/>
    </location>
</feature>
<feature type="transmembrane region" description="Helical" evidence="4">
    <location>
        <begin position="567"/>
        <end position="589"/>
    </location>
</feature>
<keyword evidence="4" id="KW-1133">Transmembrane helix</keyword>
<dbReference type="SUPFAM" id="SSF103481">
    <property type="entry name" value="Multidrug resistance efflux transporter EmrE"/>
    <property type="match status" value="2"/>
</dbReference>
<dbReference type="Pfam" id="PF00892">
    <property type="entry name" value="EamA"/>
    <property type="match status" value="1"/>
</dbReference>
<feature type="compositionally biased region" description="Polar residues" evidence="3">
    <location>
        <begin position="304"/>
        <end position="314"/>
    </location>
</feature>
<dbReference type="GO" id="GO:0016020">
    <property type="term" value="C:membrane"/>
    <property type="evidence" value="ECO:0007669"/>
    <property type="project" value="InterPro"/>
</dbReference>
<dbReference type="InterPro" id="IPR037185">
    <property type="entry name" value="EmrE-like"/>
</dbReference>
<feature type="region of interest" description="Disordered" evidence="3">
    <location>
        <begin position="245"/>
        <end position="463"/>
    </location>
</feature>
<proteinExistence type="inferred from homology"/>
<dbReference type="Proteomes" id="UP000662185">
    <property type="component" value="Unassembled WGS sequence"/>
</dbReference>
<organism evidence="6 7">
    <name type="scientific">Anabaena sphaerica FACHB-251</name>
    <dbReference type="NCBI Taxonomy" id="2692883"/>
    <lineage>
        <taxon>Bacteria</taxon>
        <taxon>Bacillati</taxon>
        <taxon>Cyanobacteriota</taxon>
        <taxon>Cyanophyceae</taxon>
        <taxon>Nostocales</taxon>
        <taxon>Nostocaceae</taxon>
        <taxon>Anabaena</taxon>
    </lineage>
</organism>
<feature type="compositionally biased region" description="Polar residues" evidence="3">
    <location>
        <begin position="410"/>
        <end position="420"/>
    </location>
</feature>
<feature type="transmembrane region" description="Helical" evidence="4">
    <location>
        <begin position="681"/>
        <end position="703"/>
    </location>
</feature>
<dbReference type="EMBL" id="JACJQU010000001">
    <property type="protein sequence ID" value="MBD2292056.1"/>
    <property type="molecule type" value="Genomic_DNA"/>
</dbReference>
<keyword evidence="2" id="KW-0175">Coiled coil</keyword>
<dbReference type="PANTHER" id="PTHR22911:SF137">
    <property type="entry name" value="SOLUTE CARRIER FAMILY 35 MEMBER G2-RELATED"/>
    <property type="match status" value="1"/>
</dbReference>
<keyword evidence="7" id="KW-1185">Reference proteome</keyword>
<feature type="transmembrane region" description="Helical" evidence="4">
    <location>
        <begin position="595"/>
        <end position="616"/>
    </location>
</feature>
<feature type="compositionally biased region" description="Polar residues" evidence="3">
    <location>
        <begin position="384"/>
        <end position="394"/>
    </location>
</feature>
<evidence type="ECO:0000256" key="4">
    <source>
        <dbReference type="SAM" id="Phobius"/>
    </source>
</evidence>
<comment type="caution">
    <text evidence="6">The sequence shown here is derived from an EMBL/GenBank/DDBJ whole genome shotgun (WGS) entry which is preliminary data.</text>
</comment>
<evidence type="ECO:0000313" key="6">
    <source>
        <dbReference type="EMBL" id="MBD2292056.1"/>
    </source>
</evidence>
<gene>
    <name evidence="6" type="ORF">H6G06_00805</name>
</gene>
<feature type="transmembrane region" description="Helical" evidence="4">
    <location>
        <begin position="508"/>
        <end position="534"/>
    </location>
</feature>
<feature type="transmembrane region" description="Helical" evidence="4">
    <location>
        <begin position="748"/>
        <end position="767"/>
    </location>
</feature>
<comment type="similarity">
    <text evidence="1">Belongs to the EamA transporter family.</text>
</comment>
<evidence type="ECO:0000259" key="5">
    <source>
        <dbReference type="Pfam" id="PF00892"/>
    </source>
</evidence>
<dbReference type="PANTHER" id="PTHR22911">
    <property type="entry name" value="ACYL-MALONYL CONDENSING ENZYME-RELATED"/>
    <property type="match status" value="1"/>
</dbReference>
<name>A0A926ZZ26_9NOST</name>
<evidence type="ECO:0000256" key="1">
    <source>
        <dbReference type="ARBA" id="ARBA00007362"/>
    </source>
</evidence>
<feature type="transmembrane region" description="Helical" evidence="4">
    <location>
        <begin position="715"/>
        <end position="736"/>
    </location>
</feature>